<accession>A0AA88J0P8</accession>
<protein>
    <submittedName>
        <fullName evidence="1">Uncharacterized protein</fullName>
    </submittedName>
</protein>
<sequence length="54" mass="6097">MKEWEGFYRQGKPFVVGFGAGVLEDRITHFKRMDAEAMAISEMCRSSRPVVTSG</sequence>
<evidence type="ECO:0000313" key="1">
    <source>
        <dbReference type="EMBL" id="GMN58656.1"/>
    </source>
</evidence>
<organism evidence="1 2">
    <name type="scientific">Ficus carica</name>
    <name type="common">Common fig</name>
    <dbReference type="NCBI Taxonomy" id="3494"/>
    <lineage>
        <taxon>Eukaryota</taxon>
        <taxon>Viridiplantae</taxon>
        <taxon>Streptophyta</taxon>
        <taxon>Embryophyta</taxon>
        <taxon>Tracheophyta</taxon>
        <taxon>Spermatophyta</taxon>
        <taxon>Magnoliopsida</taxon>
        <taxon>eudicotyledons</taxon>
        <taxon>Gunneridae</taxon>
        <taxon>Pentapetalae</taxon>
        <taxon>rosids</taxon>
        <taxon>fabids</taxon>
        <taxon>Rosales</taxon>
        <taxon>Moraceae</taxon>
        <taxon>Ficeae</taxon>
        <taxon>Ficus</taxon>
    </lineage>
</organism>
<proteinExistence type="predicted"/>
<dbReference type="Proteomes" id="UP001187192">
    <property type="component" value="Unassembled WGS sequence"/>
</dbReference>
<name>A0AA88J0P8_FICCA</name>
<comment type="caution">
    <text evidence="1">The sequence shown here is derived from an EMBL/GenBank/DDBJ whole genome shotgun (WGS) entry which is preliminary data.</text>
</comment>
<evidence type="ECO:0000313" key="2">
    <source>
        <dbReference type="Proteomes" id="UP001187192"/>
    </source>
</evidence>
<reference evidence="1" key="1">
    <citation type="submission" date="2023-07" db="EMBL/GenBank/DDBJ databases">
        <title>draft genome sequence of fig (Ficus carica).</title>
        <authorList>
            <person name="Takahashi T."/>
            <person name="Nishimura K."/>
        </authorList>
    </citation>
    <scope>NUCLEOTIDE SEQUENCE</scope>
</reference>
<gene>
    <name evidence="1" type="ORF">TIFTF001_027768</name>
</gene>
<dbReference type="EMBL" id="BTGU01000080">
    <property type="protein sequence ID" value="GMN58656.1"/>
    <property type="molecule type" value="Genomic_DNA"/>
</dbReference>
<keyword evidence="2" id="KW-1185">Reference proteome</keyword>
<dbReference type="AlphaFoldDB" id="A0AA88J0P8"/>